<evidence type="ECO:0008006" key="4">
    <source>
        <dbReference type="Google" id="ProtNLM"/>
    </source>
</evidence>
<dbReference type="CDD" id="cd11296">
    <property type="entry name" value="O-FucT_like"/>
    <property type="match status" value="1"/>
</dbReference>
<keyword evidence="3" id="KW-1185">Reference proteome</keyword>
<dbReference type="AlphaFoldDB" id="A0A9P6HG93"/>
<gene>
    <name evidence="2" type="ORF">BJ322DRAFT_1051289</name>
</gene>
<protein>
    <recommendedName>
        <fullName evidence="4">O-fucosyltransferase family protein</fullName>
    </recommendedName>
</protein>
<proteinExistence type="predicted"/>
<keyword evidence="1" id="KW-0812">Transmembrane</keyword>
<name>A0A9P6HG93_9AGAM</name>
<reference evidence="2" key="2">
    <citation type="submission" date="2020-11" db="EMBL/GenBank/DDBJ databases">
        <authorList>
            <consortium name="DOE Joint Genome Institute"/>
            <person name="Kuo A."/>
            <person name="Miyauchi S."/>
            <person name="Kiss E."/>
            <person name="Drula E."/>
            <person name="Kohler A."/>
            <person name="Sanchez-Garcia M."/>
            <person name="Andreopoulos B."/>
            <person name="Barry K.W."/>
            <person name="Bonito G."/>
            <person name="Buee M."/>
            <person name="Carver A."/>
            <person name="Chen C."/>
            <person name="Cichocki N."/>
            <person name="Clum A."/>
            <person name="Culley D."/>
            <person name="Crous P.W."/>
            <person name="Fauchery L."/>
            <person name="Girlanda M."/>
            <person name="Hayes R."/>
            <person name="Keri Z."/>
            <person name="Labutti K."/>
            <person name="Lipzen A."/>
            <person name="Lombard V."/>
            <person name="Magnuson J."/>
            <person name="Maillard F."/>
            <person name="Morin E."/>
            <person name="Murat C."/>
            <person name="Nolan M."/>
            <person name="Ohm R."/>
            <person name="Pangilinan J."/>
            <person name="Pereira M."/>
            <person name="Perotto S."/>
            <person name="Peter M."/>
            <person name="Riley R."/>
            <person name="Sitrit Y."/>
            <person name="Stielow B."/>
            <person name="Szollosi G."/>
            <person name="Zifcakova L."/>
            <person name="Stursova M."/>
            <person name="Spatafora J.W."/>
            <person name="Tedersoo L."/>
            <person name="Vaario L.-M."/>
            <person name="Yamada A."/>
            <person name="Yan M."/>
            <person name="Wang P."/>
            <person name="Xu J."/>
            <person name="Bruns T."/>
            <person name="Baldrian P."/>
            <person name="Vilgalys R."/>
            <person name="Henrissat B."/>
            <person name="Grigoriev I.V."/>
            <person name="Hibbett D."/>
            <person name="Nagy L.G."/>
            <person name="Martin F.M."/>
        </authorList>
    </citation>
    <scope>NUCLEOTIDE SEQUENCE</scope>
    <source>
        <strain evidence="2">UH-Tt-Lm1</strain>
    </source>
</reference>
<evidence type="ECO:0000313" key="3">
    <source>
        <dbReference type="Proteomes" id="UP000736335"/>
    </source>
</evidence>
<organism evidence="2 3">
    <name type="scientific">Thelephora terrestris</name>
    <dbReference type="NCBI Taxonomy" id="56493"/>
    <lineage>
        <taxon>Eukaryota</taxon>
        <taxon>Fungi</taxon>
        <taxon>Dikarya</taxon>
        <taxon>Basidiomycota</taxon>
        <taxon>Agaricomycotina</taxon>
        <taxon>Agaricomycetes</taxon>
        <taxon>Thelephorales</taxon>
        <taxon>Thelephoraceae</taxon>
        <taxon>Thelephora</taxon>
    </lineage>
</organism>
<evidence type="ECO:0000313" key="2">
    <source>
        <dbReference type="EMBL" id="KAF9786671.1"/>
    </source>
</evidence>
<dbReference type="Gene3D" id="3.40.50.11350">
    <property type="match status" value="1"/>
</dbReference>
<dbReference type="OrthoDB" id="423313at2759"/>
<keyword evidence="1" id="KW-1133">Transmembrane helix</keyword>
<accession>A0A9P6HG93</accession>
<comment type="caution">
    <text evidence="2">The sequence shown here is derived from an EMBL/GenBank/DDBJ whole genome shotgun (WGS) entry which is preliminary data.</text>
</comment>
<dbReference type="EMBL" id="WIUZ02000005">
    <property type="protein sequence ID" value="KAF9786671.1"/>
    <property type="molecule type" value="Genomic_DNA"/>
</dbReference>
<sequence length="495" mass="56331">MSTISRTSEDSLLSDKEYLDTGSLPFPSQLKSFGKKRRALLATATLVSLLFLTSYLTLQYRASDWFGDDLKPIPFTPEAANGEEEFPSNFTYPPERSSYVGVRGPPTPLFRDNLLPDAQYLTSWPSAGWTNDVMAFGNLVYLALITDRIPVLPKFTPSHVLMDGSVGDLPFGEVFDIPLLSLLIKSPVLEWRDIKIDESPALETMGCWAIWSAQQPFEHAPREGWFPRGAGLDVSFTQPPPWIQASPYGKTARFWDLARISFPDARREWLHSGQPIEQTPSNALGVVEDPDQQMLCMDYLFYVGAVSEGEYDYDFAPAWRYAVTHMHWTERLESIAELYLRASFGLESDQPIPPYITIHVRHGDFSNWCNGNPVEECFAPIPVIARRVREIQEELSIKYIGMNVRHVIMTSDERDEEWWDLVKAQGWYRLDHTNTGTEYGRWYPVIIDAVVQSNGMGFVGTELSTFSTLARRRVEDWQAGVTRTVKWGYKGADDH</sequence>
<evidence type="ECO:0000256" key="1">
    <source>
        <dbReference type="SAM" id="Phobius"/>
    </source>
</evidence>
<reference evidence="2" key="1">
    <citation type="journal article" date="2020" name="Nat. Commun.">
        <title>Large-scale genome sequencing of mycorrhizal fungi provides insights into the early evolution of symbiotic traits.</title>
        <authorList>
            <person name="Miyauchi S."/>
            <person name="Kiss E."/>
            <person name="Kuo A."/>
            <person name="Drula E."/>
            <person name="Kohler A."/>
            <person name="Sanchez-Garcia M."/>
            <person name="Morin E."/>
            <person name="Andreopoulos B."/>
            <person name="Barry K.W."/>
            <person name="Bonito G."/>
            <person name="Buee M."/>
            <person name="Carver A."/>
            <person name="Chen C."/>
            <person name="Cichocki N."/>
            <person name="Clum A."/>
            <person name="Culley D."/>
            <person name="Crous P.W."/>
            <person name="Fauchery L."/>
            <person name="Girlanda M."/>
            <person name="Hayes R.D."/>
            <person name="Keri Z."/>
            <person name="LaButti K."/>
            <person name="Lipzen A."/>
            <person name="Lombard V."/>
            <person name="Magnuson J."/>
            <person name="Maillard F."/>
            <person name="Murat C."/>
            <person name="Nolan M."/>
            <person name="Ohm R.A."/>
            <person name="Pangilinan J."/>
            <person name="Pereira M.F."/>
            <person name="Perotto S."/>
            <person name="Peter M."/>
            <person name="Pfister S."/>
            <person name="Riley R."/>
            <person name="Sitrit Y."/>
            <person name="Stielow J.B."/>
            <person name="Szollosi G."/>
            <person name="Zifcakova L."/>
            <person name="Stursova M."/>
            <person name="Spatafora J.W."/>
            <person name="Tedersoo L."/>
            <person name="Vaario L.M."/>
            <person name="Yamada A."/>
            <person name="Yan M."/>
            <person name="Wang P."/>
            <person name="Xu J."/>
            <person name="Bruns T."/>
            <person name="Baldrian P."/>
            <person name="Vilgalys R."/>
            <person name="Dunand C."/>
            <person name="Henrissat B."/>
            <person name="Grigoriev I.V."/>
            <person name="Hibbett D."/>
            <person name="Nagy L.G."/>
            <person name="Martin F.M."/>
        </authorList>
    </citation>
    <scope>NUCLEOTIDE SEQUENCE</scope>
    <source>
        <strain evidence="2">UH-Tt-Lm1</strain>
    </source>
</reference>
<dbReference type="Proteomes" id="UP000736335">
    <property type="component" value="Unassembled WGS sequence"/>
</dbReference>
<feature type="transmembrane region" description="Helical" evidence="1">
    <location>
        <begin position="39"/>
        <end position="58"/>
    </location>
</feature>
<keyword evidence="1" id="KW-0472">Membrane</keyword>